<dbReference type="Gene3D" id="2.60.120.10">
    <property type="entry name" value="Jelly Rolls"/>
    <property type="match status" value="1"/>
</dbReference>
<keyword evidence="3 6" id="KW-0812">Transmembrane</keyword>
<dbReference type="PATRIC" id="fig|907348.3.peg.27"/>
<dbReference type="eggNOG" id="COG1295">
    <property type="taxonomic scope" value="Bacteria"/>
</dbReference>
<proteinExistence type="predicted"/>
<name>H7EGX5_9SPIR</name>
<dbReference type="InterPro" id="IPR017039">
    <property type="entry name" value="Virul_fac_BrkB"/>
</dbReference>
<evidence type="ECO:0000259" key="7">
    <source>
        <dbReference type="PROSITE" id="PS50042"/>
    </source>
</evidence>
<dbReference type="SMART" id="SM00100">
    <property type="entry name" value="cNMP"/>
    <property type="match status" value="1"/>
</dbReference>
<feature type="transmembrane region" description="Helical" evidence="6">
    <location>
        <begin position="99"/>
        <end position="120"/>
    </location>
</feature>
<dbReference type="InterPro" id="IPR014710">
    <property type="entry name" value="RmlC-like_jellyroll"/>
</dbReference>
<reference evidence="8 9" key="1">
    <citation type="submission" date="2011-09" db="EMBL/GenBank/DDBJ databases">
        <title>The draft genome of Treponema saccharophilum DSM 2985.</title>
        <authorList>
            <consortium name="US DOE Joint Genome Institute (JGI-PGF)"/>
            <person name="Lucas S."/>
            <person name="Copeland A."/>
            <person name="Lapidus A."/>
            <person name="Glavina del Rio T."/>
            <person name="Dalin E."/>
            <person name="Tice H."/>
            <person name="Bruce D."/>
            <person name="Goodwin L."/>
            <person name="Pitluck S."/>
            <person name="Peters L."/>
            <person name="Kyrpides N."/>
            <person name="Mavromatis K."/>
            <person name="Ivanova N."/>
            <person name="Markowitz V."/>
            <person name="Cheng J.-F."/>
            <person name="Hugenholtz P."/>
            <person name="Woyke T."/>
            <person name="Wu D."/>
            <person name="Gronow S."/>
            <person name="Wellnitz S."/>
            <person name="Brambilla E."/>
            <person name="Klenk H.-P."/>
            <person name="Eisen J.A."/>
        </authorList>
    </citation>
    <scope>NUCLEOTIDE SEQUENCE [LARGE SCALE GENOMIC DNA]</scope>
    <source>
        <strain evidence="8 9">DSM 2985</strain>
    </source>
</reference>
<feature type="domain" description="Cyclic nucleotide-binding" evidence="7">
    <location>
        <begin position="332"/>
        <end position="425"/>
    </location>
</feature>
<dbReference type="OrthoDB" id="363046at2"/>
<keyword evidence="4 6" id="KW-1133">Transmembrane helix</keyword>
<dbReference type="EMBL" id="AGRW01000019">
    <property type="protein sequence ID" value="EIC03158.1"/>
    <property type="molecule type" value="Genomic_DNA"/>
</dbReference>
<comment type="caution">
    <text evidence="8">The sequence shown here is derived from an EMBL/GenBank/DDBJ whole genome shotgun (WGS) entry which is preliminary data.</text>
</comment>
<dbReference type="AlphaFoldDB" id="H7EGX5"/>
<dbReference type="CDD" id="cd00038">
    <property type="entry name" value="CAP_ED"/>
    <property type="match status" value="1"/>
</dbReference>
<dbReference type="PROSITE" id="PS50042">
    <property type="entry name" value="CNMP_BINDING_3"/>
    <property type="match status" value="1"/>
</dbReference>
<dbReference type="PANTHER" id="PTHR30213:SF0">
    <property type="entry name" value="UPF0761 MEMBRANE PROTEIN YIHY"/>
    <property type="match status" value="1"/>
</dbReference>
<dbReference type="RefSeq" id="WP_002701694.1">
    <property type="nucleotide sequence ID" value="NZ_AGRW01000019.1"/>
</dbReference>
<evidence type="ECO:0000256" key="3">
    <source>
        <dbReference type="ARBA" id="ARBA00022692"/>
    </source>
</evidence>
<dbReference type="PANTHER" id="PTHR30213">
    <property type="entry name" value="INNER MEMBRANE PROTEIN YHJD"/>
    <property type="match status" value="1"/>
</dbReference>
<feature type="transmembrane region" description="Helical" evidence="6">
    <location>
        <begin position="254"/>
        <end position="278"/>
    </location>
</feature>
<evidence type="ECO:0000256" key="6">
    <source>
        <dbReference type="SAM" id="Phobius"/>
    </source>
</evidence>
<feature type="transmembrane region" description="Helical" evidence="6">
    <location>
        <begin position="184"/>
        <end position="211"/>
    </location>
</feature>
<feature type="transmembrane region" description="Helical" evidence="6">
    <location>
        <begin position="223"/>
        <end position="242"/>
    </location>
</feature>
<gene>
    <name evidence="8" type="ORF">TresaDRAFT_2788</name>
</gene>
<keyword evidence="5 6" id="KW-0472">Membrane</keyword>
<dbReference type="GO" id="GO:0005886">
    <property type="term" value="C:plasma membrane"/>
    <property type="evidence" value="ECO:0007669"/>
    <property type="project" value="UniProtKB-SubCell"/>
</dbReference>
<dbReference type="InterPro" id="IPR000595">
    <property type="entry name" value="cNMP-bd_dom"/>
</dbReference>
<evidence type="ECO:0000256" key="2">
    <source>
        <dbReference type="ARBA" id="ARBA00022475"/>
    </source>
</evidence>
<evidence type="ECO:0000313" key="9">
    <source>
        <dbReference type="Proteomes" id="UP000003571"/>
    </source>
</evidence>
<keyword evidence="9" id="KW-1185">Reference proteome</keyword>
<evidence type="ECO:0000313" key="8">
    <source>
        <dbReference type="EMBL" id="EIC03158.1"/>
    </source>
</evidence>
<feature type="transmembrane region" description="Helical" evidence="6">
    <location>
        <begin position="141"/>
        <end position="164"/>
    </location>
</feature>
<keyword evidence="2" id="KW-1003">Cell membrane</keyword>
<dbReference type="Pfam" id="PF03631">
    <property type="entry name" value="Virul_fac_BrkB"/>
    <property type="match status" value="1"/>
</dbReference>
<evidence type="ECO:0000256" key="5">
    <source>
        <dbReference type="ARBA" id="ARBA00023136"/>
    </source>
</evidence>
<evidence type="ECO:0000256" key="1">
    <source>
        <dbReference type="ARBA" id="ARBA00004651"/>
    </source>
</evidence>
<sequence length="433" mass="49013">MPKQKKPRRITIRTFSQCVCLTVELFIKNRLLSYAGACSFSFLFSFIPVFLMTIVVLVRILHASPDVVESVFALIPQLGNYFSIDSVIKAVQSLKTVNLFEILIGISIFWLARRFFASVFDSLQNIFHTHAQRKAIATQGFTFVVEALIIIVTAAVMFACMLIQTVTEIPIISSFLRKIPALSFFFNGILITNFIRYFPNILIFTVLLILYRTVPGSRPKKSLCALSSFLCTAAFFVFRSIMHLFLNVANYNLIYGFLGQVIIMLMDIYFFFTFFLAFAQFMFVCQFFGDILTGTLYMLPKQDEAGFFGSARARLFIRPDYFLACPRRVRDFCAGDEIFRKGDEAECAYFIAEGIVSVERDGKSAVLKPGEFFGETECLAHLPRKSSARAEIQSKLIVIGADEMNRLIMKNHAAARKILTKALALANLPALRD</sequence>
<dbReference type="InterPro" id="IPR018490">
    <property type="entry name" value="cNMP-bd_dom_sf"/>
</dbReference>
<feature type="transmembrane region" description="Helical" evidence="6">
    <location>
        <begin position="31"/>
        <end position="61"/>
    </location>
</feature>
<dbReference type="Pfam" id="PF00027">
    <property type="entry name" value="cNMP_binding"/>
    <property type="match status" value="1"/>
</dbReference>
<evidence type="ECO:0000256" key="4">
    <source>
        <dbReference type="ARBA" id="ARBA00022989"/>
    </source>
</evidence>
<organism evidence="8 9">
    <name type="scientific">Treponema saccharophilum DSM 2985</name>
    <dbReference type="NCBI Taxonomy" id="907348"/>
    <lineage>
        <taxon>Bacteria</taxon>
        <taxon>Pseudomonadati</taxon>
        <taxon>Spirochaetota</taxon>
        <taxon>Spirochaetia</taxon>
        <taxon>Spirochaetales</taxon>
        <taxon>Treponemataceae</taxon>
        <taxon>Treponema</taxon>
    </lineage>
</organism>
<dbReference type="SUPFAM" id="SSF51206">
    <property type="entry name" value="cAMP-binding domain-like"/>
    <property type="match status" value="1"/>
</dbReference>
<accession>H7EGX5</accession>
<dbReference type="STRING" id="907348.TresaDRAFT_2788"/>
<dbReference type="Proteomes" id="UP000003571">
    <property type="component" value="Unassembled WGS sequence"/>
</dbReference>
<protein>
    <submittedName>
        <fullName evidence="8">Cyclic nucleotide-binding protein</fullName>
    </submittedName>
</protein>
<comment type="subcellular location">
    <subcellularLocation>
        <location evidence="1">Cell membrane</location>
        <topology evidence="1">Multi-pass membrane protein</topology>
    </subcellularLocation>
</comment>